<gene>
    <name evidence="2" type="ORF">C2L71_08600</name>
</gene>
<dbReference type="Proteomes" id="UP000236197">
    <property type="component" value="Unassembled WGS sequence"/>
</dbReference>
<dbReference type="AlphaFoldDB" id="A0A2K2UAN1"/>
<evidence type="ECO:0000256" key="1">
    <source>
        <dbReference type="ARBA" id="ARBA00022596"/>
    </source>
</evidence>
<dbReference type="OrthoDB" id="9765625at2"/>
<name>A0A2K2UAN1_9ACTN</name>
<protein>
    <recommendedName>
        <fullName evidence="4">DUF111 domain-containing protein</fullName>
    </recommendedName>
</protein>
<reference evidence="3" key="1">
    <citation type="submission" date="2018-01" db="EMBL/GenBank/DDBJ databases">
        <title>Rubneribacter badeniensis gen. nov., sp. nov., and Colonibacter rubneri, gen. nov., sp. nov., WGS of new members of the Eggerthellaceae.</title>
        <authorList>
            <person name="Danylec N."/>
            <person name="Stoll D.A."/>
            <person name="Doetsch A."/>
            <person name="Kulling S.E."/>
            <person name="Huch M."/>
        </authorList>
    </citation>
    <scope>NUCLEOTIDE SEQUENCE [LARGE SCALE GENOMIC DNA]</scope>
    <source>
        <strain evidence="3">ResAG-96</strain>
    </source>
</reference>
<keyword evidence="1" id="KW-0533">Nickel</keyword>
<organism evidence="2 3">
    <name type="scientific">Enteroscipio rubneri</name>
    <dbReference type="NCBI Taxonomy" id="2070686"/>
    <lineage>
        <taxon>Bacteria</taxon>
        <taxon>Bacillati</taxon>
        <taxon>Actinomycetota</taxon>
        <taxon>Coriobacteriia</taxon>
        <taxon>Eggerthellales</taxon>
        <taxon>Eggerthellaceae</taxon>
        <taxon>Enteroscipio</taxon>
    </lineage>
</organism>
<dbReference type="RefSeq" id="WP_103265365.1">
    <property type="nucleotide sequence ID" value="NZ_CABMLE010000010.1"/>
</dbReference>
<sequence>MTVLYWDLQEWATRDALLQATYAALPDDERTAVKAKWDAAVVPEGHHRNLAAVLAVIDALDASERVKDDLRGIYRILAEAEAAAHGCDVDSTHFHEVGEGAAIRNALGICLAVEAVEPEKIVATAVQAGKGTVRCAHGELSVPAPATAAILARGIPVCKRRLDGERCTPTSAAIILHFVDRFEV</sequence>
<dbReference type="PANTHER" id="PTHR36566:SF1">
    <property type="entry name" value="PYRIDINIUM-3,5-BISTHIOCARBOXYLIC ACID MONONUCLEOTIDE NICKEL INSERTION PROTEIN"/>
    <property type="match status" value="1"/>
</dbReference>
<evidence type="ECO:0008006" key="4">
    <source>
        <dbReference type="Google" id="ProtNLM"/>
    </source>
</evidence>
<evidence type="ECO:0000313" key="3">
    <source>
        <dbReference type="Proteomes" id="UP000236197"/>
    </source>
</evidence>
<evidence type="ECO:0000313" key="2">
    <source>
        <dbReference type="EMBL" id="PNV67292.1"/>
    </source>
</evidence>
<dbReference type="InterPro" id="IPR002822">
    <property type="entry name" value="Ni_insertion"/>
</dbReference>
<comment type="caution">
    <text evidence="2">The sequence shown here is derived from an EMBL/GenBank/DDBJ whole genome shotgun (WGS) entry which is preliminary data.</text>
</comment>
<accession>A0A2K2UAN1</accession>
<proteinExistence type="predicted"/>
<keyword evidence="3" id="KW-1185">Reference proteome</keyword>
<dbReference type="Pfam" id="PF01969">
    <property type="entry name" value="Ni_insertion"/>
    <property type="match status" value="1"/>
</dbReference>
<dbReference type="PANTHER" id="PTHR36566">
    <property type="entry name" value="NICKEL INSERTION PROTEIN-RELATED"/>
    <property type="match status" value="1"/>
</dbReference>
<dbReference type="EMBL" id="PPEK01000010">
    <property type="protein sequence ID" value="PNV67292.1"/>
    <property type="molecule type" value="Genomic_DNA"/>
</dbReference>